<dbReference type="EC" id="2.7.1.180" evidence="2 11"/>
<evidence type="ECO:0000256" key="8">
    <source>
        <dbReference type="ARBA" id="ARBA00022842"/>
    </source>
</evidence>
<comment type="subcellular location">
    <subcellularLocation>
        <location evidence="12">Cell inner membrane</location>
        <topology evidence="12">Lipid-anchor</topology>
        <orientation evidence="12">Periplasmic side</orientation>
    </subcellularLocation>
</comment>
<comment type="caution">
    <text evidence="13">The sequence shown here is derived from an EMBL/GenBank/DDBJ whole genome shotgun (WGS) entry which is preliminary data.</text>
</comment>
<evidence type="ECO:0000256" key="12">
    <source>
        <dbReference type="RuleBase" id="RU363002"/>
    </source>
</evidence>
<organism evidence="13 14">
    <name type="scientific">Halobacteriovorax vibrionivorans</name>
    <dbReference type="NCBI Taxonomy" id="2152716"/>
    <lineage>
        <taxon>Bacteria</taxon>
        <taxon>Pseudomonadati</taxon>
        <taxon>Bdellovibrionota</taxon>
        <taxon>Bacteriovoracia</taxon>
        <taxon>Bacteriovoracales</taxon>
        <taxon>Halobacteriovoraceae</taxon>
        <taxon>Halobacteriovorax</taxon>
    </lineage>
</organism>
<dbReference type="PANTHER" id="PTHR30040">
    <property type="entry name" value="THIAMINE BIOSYNTHESIS LIPOPROTEIN APBE"/>
    <property type="match status" value="1"/>
</dbReference>
<dbReference type="InterPro" id="IPR024932">
    <property type="entry name" value="ApbE"/>
</dbReference>
<keyword evidence="12" id="KW-0449">Lipoprotein</keyword>
<evidence type="ECO:0000313" key="13">
    <source>
        <dbReference type="EMBL" id="RZF20987.1"/>
    </source>
</evidence>
<keyword evidence="12" id="KW-0472">Membrane</keyword>
<evidence type="ECO:0000256" key="4">
    <source>
        <dbReference type="ARBA" id="ARBA00022630"/>
    </source>
</evidence>
<dbReference type="PROSITE" id="PS51257">
    <property type="entry name" value="PROKAR_LIPOPROTEIN"/>
    <property type="match status" value="1"/>
</dbReference>
<evidence type="ECO:0000313" key="14">
    <source>
        <dbReference type="Proteomes" id="UP000443582"/>
    </source>
</evidence>
<evidence type="ECO:0000256" key="6">
    <source>
        <dbReference type="ARBA" id="ARBA00022723"/>
    </source>
</evidence>
<sequence length="342" mass="37830">MKLNRIFIFNLAIFLIALTTFSSCQSDKLQFYRLSGPTMGTIYNIKFIAPQGYNELKLKKDVEIRLDEVNKAMSTYISDSEISLFNKMSKDEKFFPGKDFKRTLEHALDVAKKTDGTFDPTIGTLVNLWGFGPNGKRKIPSQSDVLAAKEKVGYEKIKLDGNTLTKSVDGVYLDLSASAKGYGVDALIELLKSQGIRNALVEVGGEVRTMGESLTRPWKIGVESPSNKDGNPVVRVVTMKDVALATSGDYRNFFKEGGKRYQHTINFKSGAPVASQLASVSVVSDTCMDADAWATALMAMGKEKAIAYAKKNKLKAFFIYRSDDGSGKYLETSTEEFDKITK</sequence>
<dbReference type="InterPro" id="IPR003374">
    <property type="entry name" value="ApbE-like_sf"/>
</dbReference>
<dbReference type="PANTHER" id="PTHR30040:SF2">
    <property type="entry name" value="FAD:PROTEIN FMN TRANSFERASE"/>
    <property type="match status" value="1"/>
</dbReference>
<evidence type="ECO:0000256" key="11">
    <source>
        <dbReference type="PIRNR" id="PIRNR006268"/>
    </source>
</evidence>
<dbReference type="Pfam" id="PF02424">
    <property type="entry name" value="ApbE"/>
    <property type="match status" value="1"/>
</dbReference>
<dbReference type="GO" id="GO:0016740">
    <property type="term" value="F:transferase activity"/>
    <property type="evidence" value="ECO:0007669"/>
    <property type="project" value="UniProtKB-KW"/>
</dbReference>
<evidence type="ECO:0000256" key="1">
    <source>
        <dbReference type="ARBA" id="ARBA00001946"/>
    </source>
</evidence>
<evidence type="ECO:0000256" key="9">
    <source>
        <dbReference type="ARBA" id="ARBA00031306"/>
    </source>
</evidence>
<dbReference type="EMBL" id="QDKL01000003">
    <property type="protein sequence ID" value="RZF20987.1"/>
    <property type="molecule type" value="Genomic_DNA"/>
</dbReference>
<keyword evidence="8 11" id="KW-0460">Magnesium</keyword>
<proteinExistence type="inferred from homology"/>
<keyword evidence="7 11" id="KW-0274">FAD</keyword>
<dbReference type="SUPFAM" id="SSF143631">
    <property type="entry name" value="ApbE-like"/>
    <property type="match status" value="1"/>
</dbReference>
<keyword evidence="6 11" id="KW-0479">Metal-binding</keyword>
<evidence type="ECO:0000256" key="2">
    <source>
        <dbReference type="ARBA" id="ARBA00011955"/>
    </source>
</evidence>
<accession>A0ABY0IDE9</accession>
<name>A0ABY0IDE9_9BACT</name>
<comment type="cofactor">
    <cofactor evidence="1 12">
        <name>Mg(2+)</name>
        <dbReference type="ChEBI" id="CHEBI:18420"/>
    </cofactor>
</comment>
<comment type="similarity">
    <text evidence="11 12">Belongs to the ApbE family.</text>
</comment>
<evidence type="ECO:0000256" key="10">
    <source>
        <dbReference type="ARBA" id="ARBA00048540"/>
    </source>
</evidence>
<keyword evidence="12" id="KW-0997">Cell inner membrane</keyword>
<evidence type="ECO:0000256" key="7">
    <source>
        <dbReference type="ARBA" id="ARBA00022827"/>
    </source>
</evidence>
<dbReference type="PIRSF" id="PIRSF006268">
    <property type="entry name" value="ApbE"/>
    <property type="match status" value="1"/>
</dbReference>
<keyword evidence="14" id="KW-1185">Reference proteome</keyword>
<comment type="function">
    <text evidence="12">Flavin transferase that catalyzes the transfer of the FMN moiety of FAD and its covalent binding to the hydroxyl group of a threonine residue in a target flavoprotein.</text>
</comment>
<protein>
    <recommendedName>
        <fullName evidence="3 11">FAD:protein FMN transferase</fullName>
        <ecNumber evidence="2 11">2.7.1.180</ecNumber>
    </recommendedName>
    <alternativeName>
        <fullName evidence="9 11">Flavin transferase</fullName>
    </alternativeName>
</protein>
<gene>
    <name evidence="13" type="ORF">DAY19_13465</name>
</gene>
<keyword evidence="5 11" id="KW-0808">Transferase</keyword>
<dbReference type="Proteomes" id="UP000443582">
    <property type="component" value="Unassembled WGS sequence"/>
</dbReference>
<comment type="catalytic activity">
    <reaction evidence="10 11 12">
        <text>L-threonyl-[protein] + FAD = FMN-L-threonyl-[protein] + AMP + H(+)</text>
        <dbReference type="Rhea" id="RHEA:36847"/>
        <dbReference type="Rhea" id="RHEA-COMP:11060"/>
        <dbReference type="Rhea" id="RHEA-COMP:11061"/>
        <dbReference type="ChEBI" id="CHEBI:15378"/>
        <dbReference type="ChEBI" id="CHEBI:30013"/>
        <dbReference type="ChEBI" id="CHEBI:57692"/>
        <dbReference type="ChEBI" id="CHEBI:74257"/>
        <dbReference type="ChEBI" id="CHEBI:456215"/>
        <dbReference type="EC" id="2.7.1.180"/>
    </reaction>
</comment>
<evidence type="ECO:0000256" key="3">
    <source>
        <dbReference type="ARBA" id="ARBA00016337"/>
    </source>
</evidence>
<dbReference type="RefSeq" id="WP_115363341.1">
    <property type="nucleotide sequence ID" value="NZ_QDKL01000003.1"/>
</dbReference>
<reference evidence="14" key="1">
    <citation type="journal article" date="2019" name="Int. J. Syst. Evol. Microbiol.">
        <title>Halobacteriovorax valvorus sp. nov., a novel prokaryotic predator isolated from coastal seawater of China.</title>
        <authorList>
            <person name="Chen M.-X."/>
        </authorList>
    </citation>
    <scope>NUCLEOTIDE SEQUENCE [LARGE SCALE GENOMIC DNA]</scope>
    <source>
        <strain evidence="14">BL9</strain>
    </source>
</reference>
<evidence type="ECO:0000256" key="5">
    <source>
        <dbReference type="ARBA" id="ARBA00022679"/>
    </source>
</evidence>
<dbReference type="Gene3D" id="3.10.520.10">
    <property type="entry name" value="ApbE-like domains"/>
    <property type="match status" value="1"/>
</dbReference>
<keyword evidence="12" id="KW-1003">Cell membrane</keyword>
<keyword evidence="4 11" id="KW-0285">Flavoprotein</keyword>